<protein>
    <recommendedName>
        <fullName evidence="3">trans-L-3-hydroxyproline dehydratase</fullName>
        <ecNumber evidence="3">4.2.1.77</ecNumber>
    </recommendedName>
</protein>
<dbReference type="Gene3D" id="3.10.310.10">
    <property type="entry name" value="Diaminopimelate Epimerase, Chain A, domain 1"/>
    <property type="match status" value="2"/>
</dbReference>
<dbReference type="EC" id="4.2.1.77" evidence="3"/>
<evidence type="ECO:0000256" key="3">
    <source>
        <dbReference type="ARBA" id="ARBA00013105"/>
    </source>
</evidence>
<dbReference type="Pfam" id="PF05544">
    <property type="entry name" value="Pro_racemase"/>
    <property type="match status" value="1"/>
</dbReference>
<accession>A0A2G8KWY7</accession>
<sequence length="363" mass="39859">MALVPRSNGSTVQSSEFRLQTVEMHTGGEPVRIIVSGYPILEGKTVLEKMTFAKKNEDHLRKMLILEPRGHRCMYGAVLVTPRHPLAHLGVFFMHNNGYGTMCGHGVISLCRFAIEYGYVTPIEPETEVNIECPCGLVRALVEYTGGKTGDVRFESVTAFVSHQDVEVEVPDYGKVSVDVSYGGSFFAIVDASDLGINVSTSPVNVISKAASAVFDAVRGTITIRHPSNDDLSFICGVVITDGNDEWSEQPTLNISVFGDEKVDRSPCGSGLTSRLAVQYHKRQISIGQKRVFQNGKTGSQFTGTVLRESTVGKHKGIIVEVKGRGHFCGEATFIREADDVFGEGVSNQVKDTRWIWRMQQPR</sequence>
<dbReference type="SUPFAM" id="SSF54506">
    <property type="entry name" value="Diaminopimelate epimerase-like"/>
    <property type="match status" value="1"/>
</dbReference>
<evidence type="ECO:0000256" key="1">
    <source>
        <dbReference type="ARBA" id="ARBA00001148"/>
    </source>
</evidence>
<dbReference type="SFLD" id="SFLDS00028">
    <property type="entry name" value="Proline_Racemase"/>
    <property type="match status" value="1"/>
</dbReference>
<dbReference type="PANTHER" id="PTHR33442:SF1">
    <property type="entry name" value="TRANS-3-HYDROXY-L-PROLINE DEHYDRATASE"/>
    <property type="match status" value="1"/>
</dbReference>
<dbReference type="OrthoDB" id="6409228at2759"/>
<dbReference type="FunFam" id="3.10.310.10:FF:000003">
    <property type="entry name" value="Proline racemase"/>
    <property type="match status" value="1"/>
</dbReference>
<comment type="similarity">
    <text evidence="2">Belongs to the proline racemase family.</text>
</comment>
<evidence type="ECO:0000313" key="4">
    <source>
        <dbReference type="EMBL" id="PIK52523.1"/>
    </source>
</evidence>
<comment type="caution">
    <text evidence="4">The sequence shown here is derived from an EMBL/GenBank/DDBJ whole genome shotgun (WGS) entry which is preliminary data.</text>
</comment>
<dbReference type="GO" id="GO:0050346">
    <property type="term" value="F:trans-L-3-hydroxyproline dehydratase activity"/>
    <property type="evidence" value="ECO:0007669"/>
    <property type="project" value="UniProtKB-EC"/>
</dbReference>
<organism evidence="4 5">
    <name type="scientific">Stichopus japonicus</name>
    <name type="common">Sea cucumber</name>
    <dbReference type="NCBI Taxonomy" id="307972"/>
    <lineage>
        <taxon>Eukaryota</taxon>
        <taxon>Metazoa</taxon>
        <taxon>Echinodermata</taxon>
        <taxon>Eleutherozoa</taxon>
        <taxon>Echinozoa</taxon>
        <taxon>Holothuroidea</taxon>
        <taxon>Aspidochirotacea</taxon>
        <taxon>Aspidochirotida</taxon>
        <taxon>Stichopodidae</taxon>
        <taxon>Apostichopus</taxon>
    </lineage>
</organism>
<gene>
    <name evidence="4" type="ORF">BSL78_10621</name>
</gene>
<dbReference type="Proteomes" id="UP000230750">
    <property type="component" value="Unassembled WGS sequence"/>
</dbReference>
<dbReference type="AlphaFoldDB" id="A0A2G8KWY7"/>
<dbReference type="STRING" id="307972.A0A2G8KWY7"/>
<keyword evidence="5" id="KW-1185">Reference proteome</keyword>
<dbReference type="InterPro" id="IPR008794">
    <property type="entry name" value="Pro_racemase_fam"/>
</dbReference>
<evidence type="ECO:0000256" key="2">
    <source>
        <dbReference type="ARBA" id="ARBA00007529"/>
    </source>
</evidence>
<evidence type="ECO:0000313" key="5">
    <source>
        <dbReference type="Proteomes" id="UP000230750"/>
    </source>
</evidence>
<comment type="catalytic activity">
    <reaction evidence="1">
        <text>trans-3-hydroxy-L-proline = 1-pyrroline-2-carboxylate + H2O</text>
        <dbReference type="Rhea" id="RHEA:10320"/>
        <dbReference type="ChEBI" id="CHEBI:15377"/>
        <dbReference type="ChEBI" id="CHEBI:39785"/>
        <dbReference type="ChEBI" id="CHEBI:57938"/>
        <dbReference type="EC" id="4.2.1.77"/>
    </reaction>
</comment>
<name>A0A2G8KWY7_STIJA</name>
<reference evidence="4 5" key="1">
    <citation type="journal article" date="2017" name="PLoS Biol.">
        <title>The sea cucumber genome provides insights into morphological evolution and visceral regeneration.</title>
        <authorList>
            <person name="Zhang X."/>
            <person name="Sun L."/>
            <person name="Yuan J."/>
            <person name="Sun Y."/>
            <person name="Gao Y."/>
            <person name="Zhang L."/>
            <person name="Li S."/>
            <person name="Dai H."/>
            <person name="Hamel J.F."/>
            <person name="Liu C."/>
            <person name="Yu Y."/>
            <person name="Liu S."/>
            <person name="Lin W."/>
            <person name="Guo K."/>
            <person name="Jin S."/>
            <person name="Xu P."/>
            <person name="Storey K.B."/>
            <person name="Huan P."/>
            <person name="Zhang T."/>
            <person name="Zhou Y."/>
            <person name="Zhang J."/>
            <person name="Lin C."/>
            <person name="Li X."/>
            <person name="Xing L."/>
            <person name="Huo D."/>
            <person name="Sun M."/>
            <person name="Wang L."/>
            <person name="Mercier A."/>
            <person name="Li F."/>
            <person name="Yang H."/>
            <person name="Xiang J."/>
        </authorList>
    </citation>
    <scope>NUCLEOTIDE SEQUENCE [LARGE SCALE GENOMIC DNA]</scope>
    <source>
        <strain evidence="4">Shaxun</strain>
        <tissue evidence="4">Muscle</tissue>
    </source>
</reference>
<proteinExistence type="inferred from homology"/>
<dbReference type="EMBL" id="MRZV01000326">
    <property type="protein sequence ID" value="PIK52523.1"/>
    <property type="molecule type" value="Genomic_DNA"/>
</dbReference>
<dbReference type="PIRSF" id="PIRSF029792">
    <property type="entry name" value="Pro_racemase"/>
    <property type="match status" value="1"/>
</dbReference>
<dbReference type="PANTHER" id="PTHR33442">
    <property type="entry name" value="TRANS-3-HYDROXY-L-PROLINE DEHYDRATASE"/>
    <property type="match status" value="1"/>
</dbReference>